<dbReference type="Pfam" id="PF00745">
    <property type="entry name" value="GlutR_dimer"/>
    <property type="match status" value="1"/>
</dbReference>
<feature type="binding site" evidence="9 11">
    <location>
        <position position="123"/>
    </location>
    <ligand>
        <name>substrate</name>
    </ligand>
</feature>
<dbReference type="FunFam" id="3.40.50.720:FF:000031">
    <property type="entry name" value="Glutamyl-tRNA reductase"/>
    <property type="match status" value="1"/>
</dbReference>
<dbReference type="HAMAP" id="MF_00087">
    <property type="entry name" value="Glu_tRNA_reductase"/>
    <property type="match status" value="1"/>
</dbReference>
<dbReference type="InterPro" id="IPR036343">
    <property type="entry name" value="GluRdtase_N_sf"/>
</dbReference>
<accession>A0A7C2NW61</accession>
<dbReference type="PIRSF" id="PIRSF000445">
    <property type="entry name" value="4pyrrol_synth_GluRdtase"/>
    <property type="match status" value="1"/>
</dbReference>
<evidence type="ECO:0000256" key="8">
    <source>
        <dbReference type="ARBA" id="ARBA00068659"/>
    </source>
</evidence>
<proteinExistence type="inferred from homology"/>
<evidence type="ECO:0000256" key="1">
    <source>
        <dbReference type="ARBA" id="ARBA00005059"/>
    </source>
</evidence>
<dbReference type="NCBIfam" id="TIGR01035">
    <property type="entry name" value="hemA"/>
    <property type="match status" value="1"/>
</dbReference>
<dbReference type="EC" id="1.2.1.70" evidence="3 9"/>
<comment type="pathway">
    <text evidence="1 9 14">Porphyrin-containing compound metabolism; protoporphyrin-IX biosynthesis; 5-aminolevulinate from L-glutamyl-tRNA(Glu): step 1/2.</text>
</comment>
<feature type="binding site" evidence="9 11">
    <location>
        <begin position="117"/>
        <end position="119"/>
    </location>
    <ligand>
        <name>substrate</name>
    </ligand>
</feature>
<feature type="binding site" evidence="9 12">
    <location>
        <begin position="193"/>
        <end position="198"/>
    </location>
    <ligand>
        <name>NADP(+)</name>
        <dbReference type="ChEBI" id="CHEBI:58349"/>
    </ligand>
</feature>
<dbReference type="AlphaFoldDB" id="A0A7C2NW61"/>
<evidence type="ECO:0000256" key="4">
    <source>
        <dbReference type="ARBA" id="ARBA00022857"/>
    </source>
</evidence>
<keyword evidence="4 9" id="KW-0521">NADP</keyword>
<dbReference type="InterPro" id="IPR015896">
    <property type="entry name" value="4pyrrol_synth_GluRdtase_dimer"/>
</dbReference>
<comment type="similarity">
    <text evidence="2 9 14">Belongs to the glutamyl-tRNA reductase family.</text>
</comment>
<dbReference type="GO" id="GO:0050661">
    <property type="term" value="F:NADP binding"/>
    <property type="evidence" value="ECO:0007669"/>
    <property type="project" value="InterPro"/>
</dbReference>
<dbReference type="Pfam" id="PF05201">
    <property type="entry name" value="GlutR_N"/>
    <property type="match status" value="1"/>
</dbReference>
<dbReference type="InterPro" id="IPR018214">
    <property type="entry name" value="GluRdtase_CS"/>
</dbReference>
<comment type="miscellaneous">
    <text evidence="9">During catalysis, the active site Cys acts as a nucleophile attacking the alpha-carbonyl group of tRNA-bound glutamate with the formation of a thioester intermediate between enzyme and glutamate, and the concomitant release of tRNA(Glu). The thioester intermediate is finally reduced by direct hydride transfer from NADPH, to form the product GSA.</text>
</comment>
<dbReference type="SUPFAM" id="SSF69075">
    <property type="entry name" value="Glutamyl tRNA-reductase dimerization domain"/>
    <property type="match status" value="1"/>
</dbReference>
<evidence type="ECO:0000256" key="13">
    <source>
        <dbReference type="PIRSR" id="PIRSR000445-4"/>
    </source>
</evidence>
<evidence type="ECO:0000256" key="5">
    <source>
        <dbReference type="ARBA" id="ARBA00023002"/>
    </source>
</evidence>
<dbReference type="PANTHER" id="PTHR43013">
    <property type="entry name" value="GLUTAMYL-TRNA REDUCTASE"/>
    <property type="match status" value="1"/>
</dbReference>
<dbReference type="Pfam" id="PF01488">
    <property type="entry name" value="Shikimate_DH"/>
    <property type="match status" value="1"/>
</dbReference>
<dbReference type="SUPFAM" id="SSF51735">
    <property type="entry name" value="NAD(P)-binding Rossmann-fold domains"/>
    <property type="match status" value="1"/>
</dbReference>
<dbReference type="Gene3D" id="3.40.50.720">
    <property type="entry name" value="NAD(P)-binding Rossmann-like Domain"/>
    <property type="match status" value="1"/>
</dbReference>
<feature type="site" description="Important for activity" evidence="9 13">
    <location>
        <position position="102"/>
    </location>
</feature>
<feature type="domain" description="Quinate/shikimate 5-dehydrogenase/glutamyl-tRNA reductase" evidence="16">
    <location>
        <begin position="176"/>
        <end position="309"/>
    </location>
</feature>
<evidence type="ECO:0000256" key="9">
    <source>
        <dbReference type="HAMAP-Rule" id="MF_00087"/>
    </source>
</evidence>
<dbReference type="InterPro" id="IPR036453">
    <property type="entry name" value="GluRdtase_dimer_dom_sf"/>
</dbReference>
<comment type="subunit">
    <text evidence="9">Homodimer.</text>
</comment>
<evidence type="ECO:0000259" key="16">
    <source>
        <dbReference type="Pfam" id="PF01488"/>
    </source>
</evidence>
<comment type="domain">
    <text evidence="9">Possesses an unusual extended V-shaped dimeric structure with each monomer consisting of three distinct domains arranged along a curved 'spinal' alpha-helix. The N-terminal catalytic domain specifically recognizes the glutamate moiety of the substrate. The second domain is the NADPH-binding domain, and the third C-terminal domain is responsible for dimerization.</text>
</comment>
<comment type="function">
    <text evidence="9">Catalyzes the NADPH-dependent reduction of glutamyl-tRNA(Glu) to glutamate 1-semialdehyde (GSA).</text>
</comment>
<dbReference type="InterPro" id="IPR015895">
    <property type="entry name" value="4pyrrol_synth_GluRdtase_N"/>
</dbReference>
<evidence type="ECO:0000313" key="18">
    <source>
        <dbReference type="EMBL" id="HEN14409.1"/>
    </source>
</evidence>
<dbReference type="Gene3D" id="3.30.460.30">
    <property type="entry name" value="Glutamyl-tRNA reductase, N-terminal domain"/>
    <property type="match status" value="1"/>
</dbReference>
<feature type="domain" description="Glutamyl-tRNA reductase N-terminal" evidence="17">
    <location>
        <begin position="6"/>
        <end position="159"/>
    </location>
</feature>
<keyword evidence="5 9" id="KW-0560">Oxidoreductase</keyword>
<comment type="caution">
    <text evidence="18">The sequence shown here is derived from an EMBL/GenBank/DDBJ whole genome shotgun (WGS) entry which is preliminary data.</text>
</comment>
<dbReference type="InterPro" id="IPR006151">
    <property type="entry name" value="Shikm_DH/Glu-tRNA_Rdtase"/>
</dbReference>
<sequence length="423" mass="47573">MNLCVISCTHQTASLAVRERLAFPNAESLERAYQRLRELYPSLEVVILSTCNRVEIYAAQSPNAALPSLAQFSQFLSEFHRVPLDEFVGELRELSGPPVVRHLFDVVSSLDSMVLGEPQIVSQVKEAYRLSEACEACGPLTHALFQGAIRVSGRVRTETKLAEGRVSIASVAVGQFARNIFDHFADKLVLVIGAGEMAEEALRYLKDEGVREVVVANRSLERAQRLAQAWGGVPVPWSDFDHWLGRADLIVSTTGADKPIVDAPRFLQSRIGQRERTVFILDLGAPRDFAPAVGELDNVFLYDIDSLQQTCEENRRARAREIEKAQRIIEDETAKFLTEFYFRAGSELVVRLRGEWHDVAQQELERLFRKSSHFDDADREAIEQTVQRIVNKLLHPPLEALRDESKDEVAHGLLSALKRLFGL</sequence>
<keyword evidence="6 9" id="KW-0627">Porphyrin biosynthesis</keyword>
<reference evidence="18" key="1">
    <citation type="journal article" date="2020" name="mSystems">
        <title>Genome- and Community-Level Interaction Insights into Carbon Utilization and Element Cycling Functions of Hydrothermarchaeota in Hydrothermal Sediment.</title>
        <authorList>
            <person name="Zhou Z."/>
            <person name="Liu Y."/>
            <person name="Xu W."/>
            <person name="Pan J."/>
            <person name="Luo Z.H."/>
            <person name="Li M."/>
        </authorList>
    </citation>
    <scope>NUCLEOTIDE SEQUENCE [LARGE SCALE GENOMIC DNA]</scope>
    <source>
        <strain evidence="18">SpSt-339</strain>
    </source>
</reference>
<feature type="binding site" evidence="9 11">
    <location>
        <begin position="50"/>
        <end position="53"/>
    </location>
    <ligand>
        <name>substrate</name>
    </ligand>
</feature>
<organism evidence="18">
    <name type="scientific">Schlesneria paludicola</name>
    <dbReference type="NCBI Taxonomy" id="360056"/>
    <lineage>
        <taxon>Bacteria</taxon>
        <taxon>Pseudomonadati</taxon>
        <taxon>Planctomycetota</taxon>
        <taxon>Planctomycetia</taxon>
        <taxon>Planctomycetales</taxon>
        <taxon>Planctomycetaceae</taxon>
        <taxon>Schlesneria</taxon>
    </lineage>
</organism>
<evidence type="ECO:0000256" key="11">
    <source>
        <dbReference type="PIRSR" id="PIRSR000445-2"/>
    </source>
</evidence>
<dbReference type="InterPro" id="IPR036291">
    <property type="entry name" value="NAD(P)-bd_dom_sf"/>
</dbReference>
<evidence type="ECO:0000256" key="2">
    <source>
        <dbReference type="ARBA" id="ARBA00005916"/>
    </source>
</evidence>
<evidence type="ECO:0000256" key="3">
    <source>
        <dbReference type="ARBA" id="ARBA00012970"/>
    </source>
</evidence>
<comment type="catalytic activity">
    <reaction evidence="7 9 14">
        <text>(S)-4-amino-5-oxopentanoate + tRNA(Glu) + NADP(+) = L-glutamyl-tRNA(Glu) + NADPH + H(+)</text>
        <dbReference type="Rhea" id="RHEA:12344"/>
        <dbReference type="Rhea" id="RHEA-COMP:9663"/>
        <dbReference type="Rhea" id="RHEA-COMP:9680"/>
        <dbReference type="ChEBI" id="CHEBI:15378"/>
        <dbReference type="ChEBI" id="CHEBI:57501"/>
        <dbReference type="ChEBI" id="CHEBI:57783"/>
        <dbReference type="ChEBI" id="CHEBI:58349"/>
        <dbReference type="ChEBI" id="CHEBI:78442"/>
        <dbReference type="ChEBI" id="CHEBI:78520"/>
        <dbReference type="EC" id="1.2.1.70"/>
    </reaction>
</comment>
<dbReference type="SUPFAM" id="SSF69742">
    <property type="entry name" value="Glutamyl tRNA-reductase catalytic, N-terminal domain"/>
    <property type="match status" value="1"/>
</dbReference>
<evidence type="ECO:0000256" key="10">
    <source>
        <dbReference type="PIRSR" id="PIRSR000445-1"/>
    </source>
</evidence>
<name>A0A7C2NW61_9PLAN</name>
<protein>
    <recommendedName>
        <fullName evidence="8 9">Glutamyl-tRNA reductase</fullName>
        <shortName evidence="9">GluTR</shortName>
        <ecNumber evidence="3 9">1.2.1.70</ecNumber>
    </recommendedName>
</protein>
<gene>
    <name evidence="9" type="primary">hemA</name>
    <name evidence="18" type="ORF">ENQ76_02930</name>
</gene>
<feature type="domain" description="Tetrapyrrole biosynthesis glutamyl-tRNA reductase dimerisation" evidence="15">
    <location>
        <begin position="324"/>
        <end position="423"/>
    </location>
</feature>
<dbReference type="UniPathway" id="UPA00251">
    <property type="reaction ID" value="UER00316"/>
</dbReference>
<dbReference type="GO" id="GO:0019353">
    <property type="term" value="P:protoporphyrinogen IX biosynthetic process from glutamate"/>
    <property type="evidence" value="ECO:0007669"/>
    <property type="project" value="TreeGrafter"/>
</dbReference>
<dbReference type="FunFam" id="3.30.460.30:FF:000001">
    <property type="entry name" value="Glutamyl-tRNA reductase"/>
    <property type="match status" value="1"/>
</dbReference>
<dbReference type="InterPro" id="IPR000343">
    <property type="entry name" value="4pyrrol_synth_GluRdtase"/>
</dbReference>
<dbReference type="PROSITE" id="PS00747">
    <property type="entry name" value="GLUTR"/>
    <property type="match status" value="1"/>
</dbReference>
<evidence type="ECO:0000256" key="12">
    <source>
        <dbReference type="PIRSR" id="PIRSR000445-3"/>
    </source>
</evidence>
<feature type="active site" description="Nucleophile" evidence="9 10">
    <location>
        <position position="51"/>
    </location>
</feature>
<evidence type="ECO:0000256" key="14">
    <source>
        <dbReference type="RuleBase" id="RU000584"/>
    </source>
</evidence>
<evidence type="ECO:0000259" key="15">
    <source>
        <dbReference type="Pfam" id="PF00745"/>
    </source>
</evidence>
<dbReference type="CDD" id="cd05213">
    <property type="entry name" value="NAD_bind_Glutamyl_tRNA_reduct"/>
    <property type="match status" value="1"/>
</dbReference>
<dbReference type="EMBL" id="DSOK01000091">
    <property type="protein sequence ID" value="HEN14409.1"/>
    <property type="molecule type" value="Genomic_DNA"/>
</dbReference>
<feature type="binding site" evidence="9 11">
    <location>
        <position position="112"/>
    </location>
    <ligand>
        <name>substrate</name>
    </ligand>
</feature>
<dbReference type="PANTHER" id="PTHR43013:SF1">
    <property type="entry name" value="GLUTAMYL-TRNA REDUCTASE"/>
    <property type="match status" value="1"/>
</dbReference>
<dbReference type="GO" id="GO:0008883">
    <property type="term" value="F:glutamyl-tRNA reductase activity"/>
    <property type="evidence" value="ECO:0007669"/>
    <property type="project" value="UniProtKB-UniRule"/>
</dbReference>
<evidence type="ECO:0000256" key="6">
    <source>
        <dbReference type="ARBA" id="ARBA00023244"/>
    </source>
</evidence>
<evidence type="ECO:0000256" key="7">
    <source>
        <dbReference type="ARBA" id="ARBA00047464"/>
    </source>
</evidence>
<evidence type="ECO:0000259" key="17">
    <source>
        <dbReference type="Pfam" id="PF05201"/>
    </source>
</evidence>